<name>A0AAV4WJE1_CAEEX</name>
<gene>
    <name evidence="1" type="ORF">CEXT_674831</name>
</gene>
<sequence length="134" mass="15323">MNRCRVPGEGAVYLRLIECARPSPLFKRRLLHLGSGLRHNVFAAIDLEASTWAARWEVERETPRGIEGCGVFLRDNQRALMSTGLSGYLRQRCELLDLLCLLDFEHSVRKFKAVPPILILLLSNVQLEFLFIDD</sequence>
<proteinExistence type="predicted"/>
<accession>A0AAV4WJE1</accession>
<protein>
    <submittedName>
        <fullName evidence="1">Uncharacterized protein</fullName>
    </submittedName>
</protein>
<dbReference type="EMBL" id="BPLR01016249">
    <property type="protein sequence ID" value="GIY82448.1"/>
    <property type="molecule type" value="Genomic_DNA"/>
</dbReference>
<dbReference type="Proteomes" id="UP001054945">
    <property type="component" value="Unassembled WGS sequence"/>
</dbReference>
<keyword evidence="2" id="KW-1185">Reference proteome</keyword>
<evidence type="ECO:0000313" key="2">
    <source>
        <dbReference type="Proteomes" id="UP001054945"/>
    </source>
</evidence>
<reference evidence="1 2" key="1">
    <citation type="submission" date="2021-06" db="EMBL/GenBank/DDBJ databases">
        <title>Caerostris extrusa draft genome.</title>
        <authorList>
            <person name="Kono N."/>
            <person name="Arakawa K."/>
        </authorList>
    </citation>
    <scope>NUCLEOTIDE SEQUENCE [LARGE SCALE GENOMIC DNA]</scope>
</reference>
<evidence type="ECO:0000313" key="1">
    <source>
        <dbReference type="EMBL" id="GIY82448.1"/>
    </source>
</evidence>
<dbReference type="AlphaFoldDB" id="A0AAV4WJE1"/>
<organism evidence="1 2">
    <name type="scientific">Caerostris extrusa</name>
    <name type="common">Bark spider</name>
    <name type="synonym">Caerostris bankana</name>
    <dbReference type="NCBI Taxonomy" id="172846"/>
    <lineage>
        <taxon>Eukaryota</taxon>
        <taxon>Metazoa</taxon>
        <taxon>Ecdysozoa</taxon>
        <taxon>Arthropoda</taxon>
        <taxon>Chelicerata</taxon>
        <taxon>Arachnida</taxon>
        <taxon>Araneae</taxon>
        <taxon>Araneomorphae</taxon>
        <taxon>Entelegynae</taxon>
        <taxon>Araneoidea</taxon>
        <taxon>Araneidae</taxon>
        <taxon>Caerostris</taxon>
    </lineage>
</organism>
<comment type="caution">
    <text evidence="1">The sequence shown here is derived from an EMBL/GenBank/DDBJ whole genome shotgun (WGS) entry which is preliminary data.</text>
</comment>